<protein>
    <submittedName>
        <fullName evidence="2">Uncharacterized protein</fullName>
    </submittedName>
</protein>
<feature type="signal peptide" evidence="1">
    <location>
        <begin position="1"/>
        <end position="26"/>
    </location>
</feature>
<evidence type="ECO:0000313" key="3">
    <source>
        <dbReference type="Proteomes" id="UP000218334"/>
    </source>
</evidence>
<evidence type="ECO:0000256" key="1">
    <source>
        <dbReference type="SAM" id="SignalP"/>
    </source>
</evidence>
<keyword evidence="3" id="KW-1185">Reference proteome</keyword>
<organism evidence="2 3">
    <name type="scientific">Armillaria solidipes</name>
    <dbReference type="NCBI Taxonomy" id="1076256"/>
    <lineage>
        <taxon>Eukaryota</taxon>
        <taxon>Fungi</taxon>
        <taxon>Dikarya</taxon>
        <taxon>Basidiomycota</taxon>
        <taxon>Agaricomycotina</taxon>
        <taxon>Agaricomycetes</taxon>
        <taxon>Agaricomycetidae</taxon>
        <taxon>Agaricales</taxon>
        <taxon>Marasmiineae</taxon>
        <taxon>Physalacriaceae</taxon>
        <taxon>Armillaria</taxon>
    </lineage>
</organism>
<dbReference type="EMBL" id="KZ293429">
    <property type="protein sequence ID" value="PBK69418.1"/>
    <property type="molecule type" value="Genomic_DNA"/>
</dbReference>
<evidence type="ECO:0000313" key="2">
    <source>
        <dbReference type="EMBL" id="PBK69418.1"/>
    </source>
</evidence>
<sequence length="110" mass="12348">MEMPHRNLSCLSCFGIPVALVHSVRAREPKASYLWIARAMANTSSFCSRHHRGIERYLDSKPSRPCRMAVGPIIDVSKAGLTFGDLYAEGFVGKNDNTWLERQKHKGQTS</sequence>
<dbReference type="AlphaFoldDB" id="A0A2H3BTQ8"/>
<keyword evidence="1" id="KW-0732">Signal</keyword>
<dbReference type="Proteomes" id="UP000218334">
    <property type="component" value="Unassembled WGS sequence"/>
</dbReference>
<gene>
    <name evidence="2" type="ORF">ARMSODRAFT_162261</name>
</gene>
<reference evidence="3" key="1">
    <citation type="journal article" date="2017" name="Nat. Ecol. Evol.">
        <title>Genome expansion and lineage-specific genetic innovations in the forest pathogenic fungi Armillaria.</title>
        <authorList>
            <person name="Sipos G."/>
            <person name="Prasanna A.N."/>
            <person name="Walter M.C."/>
            <person name="O'Connor E."/>
            <person name="Balint B."/>
            <person name="Krizsan K."/>
            <person name="Kiss B."/>
            <person name="Hess J."/>
            <person name="Varga T."/>
            <person name="Slot J."/>
            <person name="Riley R."/>
            <person name="Boka B."/>
            <person name="Rigling D."/>
            <person name="Barry K."/>
            <person name="Lee J."/>
            <person name="Mihaltcheva S."/>
            <person name="LaButti K."/>
            <person name="Lipzen A."/>
            <person name="Waldron R."/>
            <person name="Moloney N.M."/>
            <person name="Sperisen C."/>
            <person name="Kredics L."/>
            <person name="Vagvoelgyi C."/>
            <person name="Patrignani A."/>
            <person name="Fitzpatrick D."/>
            <person name="Nagy I."/>
            <person name="Doyle S."/>
            <person name="Anderson J.B."/>
            <person name="Grigoriev I.V."/>
            <person name="Gueldener U."/>
            <person name="Muensterkoetter M."/>
            <person name="Nagy L.G."/>
        </authorList>
    </citation>
    <scope>NUCLEOTIDE SEQUENCE [LARGE SCALE GENOMIC DNA]</scope>
    <source>
        <strain evidence="3">28-4</strain>
    </source>
</reference>
<name>A0A2H3BTQ8_9AGAR</name>
<accession>A0A2H3BTQ8</accession>
<feature type="chain" id="PRO_5013614958" evidence="1">
    <location>
        <begin position="27"/>
        <end position="110"/>
    </location>
</feature>
<proteinExistence type="predicted"/>